<sequence length="65" mass="6788">MNTNPLAPARGVVNGVILGSIIWGLLGFVWAALANAEANFARQDTINQETNLGSSYRAASAEAGR</sequence>
<gene>
    <name evidence="2" type="ORF">U0C82_03930</name>
</gene>
<organism evidence="2 3">
    <name type="scientific">Fulvimarina uroteuthidis</name>
    <dbReference type="NCBI Taxonomy" id="3098149"/>
    <lineage>
        <taxon>Bacteria</taxon>
        <taxon>Pseudomonadati</taxon>
        <taxon>Pseudomonadota</taxon>
        <taxon>Alphaproteobacteria</taxon>
        <taxon>Hyphomicrobiales</taxon>
        <taxon>Aurantimonadaceae</taxon>
        <taxon>Fulvimarina</taxon>
    </lineage>
</organism>
<feature type="transmembrane region" description="Helical" evidence="1">
    <location>
        <begin position="12"/>
        <end position="33"/>
    </location>
</feature>
<proteinExistence type="predicted"/>
<keyword evidence="1" id="KW-0812">Transmembrane</keyword>
<reference evidence="2 3" key="1">
    <citation type="submission" date="2023-12" db="EMBL/GenBank/DDBJ databases">
        <title>Description of Novel Strain Fulvimarina sp. 2208YS6-2-32 isolated from Uroteuthis (Photololigo) edulis.</title>
        <authorList>
            <person name="Park J.-S."/>
        </authorList>
    </citation>
    <scope>NUCLEOTIDE SEQUENCE [LARGE SCALE GENOMIC DNA]</scope>
    <source>
        <strain evidence="2 3">2208YS6-2-32</strain>
    </source>
</reference>
<keyword evidence="1" id="KW-0472">Membrane</keyword>
<comment type="caution">
    <text evidence="2">The sequence shown here is derived from an EMBL/GenBank/DDBJ whole genome shotgun (WGS) entry which is preliminary data.</text>
</comment>
<accession>A0ABU5HYV4</accession>
<evidence type="ECO:0000313" key="3">
    <source>
        <dbReference type="Proteomes" id="UP001294412"/>
    </source>
</evidence>
<evidence type="ECO:0000256" key="1">
    <source>
        <dbReference type="SAM" id="Phobius"/>
    </source>
</evidence>
<evidence type="ECO:0000313" key="2">
    <source>
        <dbReference type="EMBL" id="MDY8108299.1"/>
    </source>
</evidence>
<dbReference type="RefSeq" id="WP_322185748.1">
    <property type="nucleotide sequence ID" value="NZ_JAXLPB010000001.1"/>
</dbReference>
<keyword evidence="1" id="KW-1133">Transmembrane helix</keyword>
<name>A0ABU5HYV4_9HYPH</name>
<protein>
    <submittedName>
        <fullName evidence="2">Uncharacterized protein</fullName>
    </submittedName>
</protein>
<dbReference type="EMBL" id="JAXLPB010000001">
    <property type="protein sequence ID" value="MDY8108299.1"/>
    <property type="molecule type" value="Genomic_DNA"/>
</dbReference>
<keyword evidence="3" id="KW-1185">Reference proteome</keyword>
<dbReference type="Proteomes" id="UP001294412">
    <property type="component" value="Unassembled WGS sequence"/>
</dbReference>